<dbReference type="Proteomes" id="UP000217696">
    <property type="component" value="Chromosome"/>
</dbReference>
<keyword evidence="4" id="KW-1185">Reference proteome</keyword>
<dbReference type="RefSeq" id="WP_096465542.1">
    <property type="nucleotide sequence ID" value="NZ_AP017312.1"/>
</dbReference>
<dbReference type="EMBL" id="AP017312">
    <property type="protein sequence ID" value="BAU27868.1"/>
    <property type="molecule type" value="Genomic_DNA"/>
</dbReference>
<feature type="compositionally biased region" description="Low complexity" evidence="1">
    <location>
        <begin position="79"/>
        <end position="90"/>
    </location>
</feature>
<organism evidence="3 4">
    <name type="scientific">Aneurinibacillus soli</name>
    <dbReference type="NCBI Taxonomy" id="1500254"/>
    <lineage>
        <taxon>Bacteria</taxon>
        <taxon>Bacillati</taxon>
        <taxon>Bacillota</taxon>
        <taxon>Bacilli</taxon>
        <taxon>Bacillales</taxon>
        <taxon>Paenibacillaceae</taxon>
        <taxon>Aneurinibacillus group</taxon>
        <taxon>Aneurinibacillus</taxon>
    </lineage>
</organism>
<accession>A0A0U5BAF2</accession>
<evidence type="ECO:0000256" key="2">
    <source>
        <dbReference type="SAM" id="SignalP"/>
    </source>
</evidence>
<dbReference type="KEGG" id="asoc:CB4_02042"/>
<feature type="compositionally biased region" description="Low complexity" evidence="1">
    <location>
        <begin position="27"/>
        <end position="41"/>
    </location>
</feature>
<name>A0A0U5BAF2_9BACL</name>
<proteinExistence type="predicted"/>
<gene>
    <name evidence="3" type="ORF">CB4_02042</name>
</gene>
<keyword evidence="2" id="KW-0732">Signal</keyword>
<feature type="region of interest" description="Disordered" evidence="1">
    <location>
        <begin position="75"/>
        <end position="106"/>
    </location>
</feature>
<reference evidence="3 4" key="1">
    <citation type="submission" date="2015-12" db="EMBL/GenBank/DDBJ databases">
        <title>Genome sequence of Aneurinibacillus soli.</title>
        <authorList>
            <person name="Lee J.S."/>
            <person name="Lee K.C."/>
            <person name="Kim K.K."/>
            <person name="Lee B.W."/>
        </authorList>
    </citation>
    <scope>NUCLEOTIDE SEQUENCE [LARGE SCALE GENOMIC DNA]</scope>
    <source>
        <strain evidence="3 4">CB4</strain>
    </source>
</reference>
<evidence type="ECO:0000256" key="1">
    <source>
        <dbReference type="SAM" id="MobiDB-lite"/>
    </source>
</evidence>
<feature type="signal peptide" evidence="2">
    <location>
        <begin position="1"/>
        <end position="24"/>
    </location>
</feature>
<feature type="chain" id="PRO_5043680107" evidence="2">
    <location>
        <begin position="25"/>
        <end position="177"/>
    </location>
</feature>
<evidence type="ECO:0000313" key="4">
    <source>
        <dbReference type="Proteomes" id="UP000217696"/>
    </source>
</evidence>
<sequence>MKKRVGLMGILLMFALAATGCGNATEQGTATSAQGQGAASTNSDQKPQGKFSRPDLMGEVESIVGNEVKLKLIEIPQRTGSGAQGQHSSSGQGGQGGGNTSGTGQARTVKYTGQTETVTIPVGVPLIAMSRGDNGLEETEVELKSIKKGSILSITYADKTAKTISRVTIRTPRQSGQ</sequence>
<dbReference type="PROSITE" id="PS51257">
    <property type="entry name" value="PROKAR_LIPOPROTEIN"/>
    <property type="match status" value="1"/>
</dbReference>
<dbReference type="OrthoDB" id="1787414at2"/>
<feature type="compositionally biased region" description="Gly residues" evidence="1">
    <location>
        <begin position="91"/>
        <end position="101"/>
    </location>
</feature>
<feature type="region of interest" description="Disordered" evidence="1">
    <location>
        <begin position="26"/>
        <end position="57"/>
    </location>
</feature>
<protein>
    <submittedName>
        <fullName evidence="3">Uncharacterized protein</fullName>
    </submittedName>
</protein>
<evidence type="ECO:0000313" key="3">
    <source>
        <dbReference type="EMBL" id="BAU27868.1"/>
    </source>
</evidence>
<dbReference type="AlphaFoldDB" id="A0A0U5BAF2"/>